<evidence type="ECO:0000313" key="2">
    <source>
        <dbReference type="EMBL" id="ALM76048.1"/>
    </source>
</evidence>
<evidence type="ECO:0000256" key="1">
    <source>
        <dbReference type="SAM" id="Coils"/>
    </source>
</evidence>
<dbReference type="AlphaFoldDB" id="A0A0S1XEB4"/>
<dbReference type="RefSeq" id="WP_145973212.1">
    <property type="nucleotide sequence ID" value="NZ_CP013050.1"/>
</dbReference>
<gene>
    <name evidence="2" type="ORF">TBCH5v1_2147</name>
</gene>
<dbReference type="Proteomes" id="UP000066042">
    <property type="component" value="Chromosome"/>
</dbReference>
<dbReference type="GeneID" id="26137371"/>
<organism evidence="2 3">
    <name type="scientific">Thermococcus barophilus</name>
    <dbReference type="NCBI Taxonomy" id="55802"/>
    <lineage>
        <taxon>Archaea</taxon>
        <taxon>Methanobacteriati</taxon>
        <taxon>Methanobacteriota</taxon>
        <taxon>Thermococci</taxon>
        <taxon>Thermococcales</taxon>
        <taxon>Thermococcaceae</taxon>
        <taxon>Thermococcus</taxon>
    </lineage>
</organism>
<proteinExistence type="predicted"/>
<sequence length="153" mass="18400">MSMKYRMPMNHVIETLILSATNDNYPLQVAEENKQLKERVEMYEKRIRKLESELERMRDLYGNEDTDVKEIRKLKERAHKILDKHRELKVFELVMKIFNVQPGEKLQYMTKRFIEEYFISSGNKKLISRDLELVIIKTSYGPMGWIVKKLQDS</sequence>
<evidence type="ECO:0000313" key="3">
    <source>
        <dbReference type="Proteomes" id="UP000066042"/>
    </source>
</evidence>
<dbReference type="PATRIC" id="fig|55802.8.peg.2128"/>
<protein>
    <submittedName>
        <fullName evidence="2">Uncharacterized protein</fullName>
    </submittedName>
</protein>
<accession>A0A0S1XEB4</accession>
<name>A0A0S1XEB4_THEBA</name>
<keyword evidence="1" id="KW-0175">Coiled coil</keyword>
<reference evidence="2 3" key="1">
    <citation type="journal article" date="2016" name="Genome Announc.">
        <title>Complete genome sequence of the hyperthermophilic and piezophilic archaeon Thermococcus barophilus Ch5, capable of growth at the expense of hydrogenogenesis from carbon monoxide and formate.</title>
        <authorList>
            <person name="Oger P."/>
            <person name="Sokolova T.G."/>
            <person name="Kozhevnikova D.A."/>
            <person name="Taranov E.A."/>
            <person name="Vannier P."/>
            <person name="Lee H.S."/>
            <person name="Kwon K.K."/>
            <person name="Kang S.G."/>
            <person name="Lee J.H."/>
            <person name="Bonch-Osmolovskaya E.A."/>
            <person name="Lebedinsky A.V."/>
        </authorList>
    </citation>
    <scope>NUCLEOTIDE SEQUENCE [LARGE SCALE GENOMIC DNA]</scope>
    <source>
        <strain evidence="3">Ch5</strain>
    </source>
</reference>
<dbReference type="EMBL" id="CP013050">
    <property type="protein sequence ID" value="ALM76048.1"/>
    <property type="molecule type" value="Genomic_DNA"/>
</dbReference>
<dbReference type="STRING" id="55802.TBCH5v1_2147"/>
<feature type="coiled-coil region" evidence="1">
    <location>
        <begin position="33"/>
        <end position="67"/>
    </location>
</feature>